<dbReference type="Proteomes" id="UP000032142">
    <property type="component" value="Unassembled WGS sequence"/>
</dbReference>
<gene>
    <name evidence="1" type="ORF">F383_07775</name>
</gene>
<dbReference type="EMBL" id="KN423247">
    <property type="protein sequence ID" value="KHG22917.1"/>
    <property type="molecule type" value="Genomic_DNA"/>
</dbReference>
<reference evidence="2" key="1">
    <citation type="submission" date="2014-09" db="EMBL/GenBank/DDBJ databases">
        <authorList>
            <person name="Mudge J."/>
            <person name="Ramaraj T."/>
            <person name="Lindquist I.E."/>
            <person name="Bharti A.K."/>
            <person name="Sundararajan A."/>
            <person name="Cameron C.T."/>
            <person name="Woodward J.E."/>
            <person name="May G.D."/>
            <person name="Brubaker C."/>
            <person name="Broadhvest J."/>
            <person name="Wilkins T.A."/>
        </authorList>
    </citation>
    <scope>NUCLEOTIDE SEQUENCE</scope>
    <source>
        <strain evidence="2">cv. AKA8401</strain>
    </source>
</reference>
<name>A0A0B0PDA8_GOSAR</name>
<organism evidence="1 2">
    <name type="scientific">Gossypium arboreum</name>
    <name type="common">Tree cotton</name>
    <name type="synonym">Gossypium nanking</name>
    <dbReference type="NCBI Taxonomy" id="29729"/>
    <lineage>
        <taxon>Eukaryota</taxon>
        <taxon>Viridiplantae</taxon>
        <taxon>Streptophyta</taxon>
        <taxon>Embryophyta</taxon>
        <taxon>Tracheophyta</taxon>
        <taxon>Spermatophyta</taxon>
        <taxon>Magnoliopsida</taxon>
        <taxon>eudicotyledons</taxon>
        <taxon>Gunneridae</taxon>
        <taxon>Pentapetalae</taxon>
        <taxon>rosids</taxon>
        <taxon>malvids</taxon>
        <taxon>Malvales</taxon>
        <taxon>Malvaceae</taxon>
        <taxon>Malvoideae</taxon>
        <taxon>Gossypium</taxon>
    </lineage>
</organism>
<sequence length="38" mass="4076">MCDTRLCCTAVSPLGYLTICKSGSSTAKAHGRVLWLCE</sequence>
<dbReference type="AlphaFoldDB" id="A0A0B0PDA8"/>
<keyword evidence="2" id="KW-1185">Reference proteome</keyword>
<evidence type="ECO:0000313" key="1">
    <source>
        <dbReference type="EMBL" id="KHG22917.1"/>
    </source>
</evidence>
<accession>A0A0B0PDA8</accession>
<proteinExistence type="predicted"/>
<protein>
    <submittedName>
        <fullName evidence="1">Uncharacterized protein</fullName>
    </submittedName>
</protein>
<evidence type="ECO:0000313" key="2">
    <source>
        <dbReference type="Proteomes" id="UP000032142"/>
    </source>
</evidence>